<evidence type="ECO:0000313" key="2">
    <source>
        <dbReference type="Proteomes" id="UP000020077"/>
    </source>
</evidence>
<reference evidence="1 2" key="1">
    <citation type="submission" date="2014-02" db="EMBL/GenBank/DDBJ databases">
        <title>Expanding our view of genomic diversity in Candidatus Accumulibacter clades.</title>
        <authorList>
            <person name="Skennerton C.T."/>
            <person name="Barr J.J."/>
            <person name="Slater F.R."/>
            <person name="Bond P.L."/>
            <person name="Tyson G.W."/>
        </authorList>
    </citation>
    <scope>NUCLEOTIDE SEQUENCE [LARGE SCALE GENOMIC DNA]</scope>
    <source>
        <strain evidence="2">BA-91</strain>
    </source>
</reference>
<sequence length="82" mass="9092">MRVDHQTLALPDRADDRVTGNRLATGRELNSHAFGAANHQRSGRPVNRLRRFLARQQAASDDTGEAKTQTDVGVHLLDQFVS</sequence>
<protein>
    <submittedName>
        <fullName evidence="1">Uncharacterized protein</fullName>
    </submittedName>
</protein>
<accession>A0A080M0B5</accession>
<name>A0A080M0B5_9PROT</name>
<dbReference type="AlphaFoldDB" id="A0A080M0B5"/>
<proteinExistence type="predicted"/>
<comment type="caution">
    <text evidence="1">The sequence shown here is derived from an EMBL/GenBank/DDBJ whole genome shotgun (WGS) entry which is preliminary data.</text>
</comment>
<gene>
    <name evidence="1" type="ORF">AW09_004216</name>
</gene>
<dbReference type="Proteomes" id="UP000020077">
    <property type="component" value="Unassembled WGS sequence"/>
</dbReference>
<dbReference type="EMBL" id="JDVG02000667">
    <property type="protein sequence ID" value="KFB70669.1"/>
    <property type="molecule type" value="Genomic_DNA"/>
</dbReference>
<evidence type="ECO:0000313" key="1">
    <source>
        <dbReference type="EMBL" id="KFB70669.1"/>
    </source>
</evidence>
<organism evidence="1 2">
    <name type="scientific">Candidatus Accumulibacter phosphatis</name>
    <dbReference type="NCBI Taxonomy" id="327160"/>
    <lineage>
        <taxon>Bacteria</taxon>
        <taxon>Pseudomonadati</taxon>
        <taxon>Pseudomonadota</taxon>
        <taxon>Betaproteobacteria</taxon>
        <taxon>Candidatus Accumulibacter</taxon>
    </lineage>
</organism>